<reference evidence="3 4" key="1">
    <citation type="submission" date="2020-04" db="EMBL/GenBank/DDBJ databases">
        <title>Molecular characterization of pseudomonads from Agaricus bisporus reveal novel blotch 2 pathogens in Western Europe.</title>
        <authorList>
            <person name="Taparia T."/>
            <person name="Krijger M."/>
            <person name="Haynes E."/>
            <person name="Elpinstone J.G."/>
            <person name="Noble R."/>
            <person name="Van Der Wolf J."/>
        </authorList>
    </citation>
    <scope>NUCLEOTIDE SEQUENCE [LARGE SCALE GENOMIC DNA]</scope>
    <source>
        <strain evidence="3 4">G9001</strain>
    </source>
</reference>
<evidence type="ECO:0000313" key="3">
    <source>
        <dbReference type="EMBL" id="NWB86473.1"/>
    </source>
</evidence>
<sequence length="121" mass="12669">MKMLRIPLLLIGLLLCSQGFAATAQQSKMSTCNADAKTQNLAGDARKAFMSNCLKAAPAATPAVTPAATPAMPASKAATTAAPAKVLTPQQQKMKDCNANRPQGLKGDAYKTYISNCLKKK</sequence>
<organism evidence="3 4">
    <name type="scientific">Pseudomonas gingeri</name>
    <dbReference type="NCBI Taxonomy" id="117681"/>
    <lineage>
        <taxon>Bacteria</taxon>
        <taxon>Pseudomonadati</taxon>
        <taxon>Pseudomonadota</taxon>
        <taxon>Gammaproteobacteria</taxon>
        <taxon>Pseudomonadales</taxon>
        <taxon>Pseudomonadaceae</taxon>
        <taxon>Pseudomonas</taxon>
    </lineage>
</organism>
<evidence type="ECO:0000256" key="1">
    <source>
        <dbReference type="SAM" id="MobiDB-lite"/>
    </source>
</evidence>
<dbReference type="AlphaFoldDB" id="A0A7Y7WUH7"/>
<protein>
    <submittedName>
        <fullName evidence="3">Phosphate starvation-inducible protein PsiF</fullName>
    </submittedName>
</protein>
<evidence type="ECO:0000256" key="2">
    <source>
        <dbReference type="SAM" id="SignalP"/>
    </source>
</evidence>
<feature type="region of interest" description="Disordered" evidence="1">
    <location>
        <begin position="78"/>
        <end position="101"/>
    </location>
</feature>
<feature type="signal peptide" evidence="2">
    <location>
        <begin position="1"/>
        <end position="21"/>
    </location>
</feature>
<evidence type="ECO:0000313" key="4">
    <source>
        <dbReference type="Proteomes" id="UP000522864"/>
    </source>
</evidence>
<dbReference type="Proteomes" id="UP000522864">
    <property type="component" value="Unassembled WGS sequence"/>
</dbReference>
<dbReference type="EMBL" id="JACAQA010000011">
    <property type="protein sequence ID" value="NWB86473.1"/>
    <property type="molecule type" value="Genomic_DNA"/>
</dbReference>
<proteinExistence type="predicted"/>
<keyword evidence="2" id="KW-0732">Signal</keyword>
<name>A0A7Y7WUH7_9PSED</name>
<accession>A0A7Y7WUH7</accession>
<dbReference type="Pfam" id="PF07769">
    <property type="entry name" value="PsiF_repeat"/>
    <property type="match status" value="2"/>
</dbReference>
<dbReference type="RefSeq" id="WP_177101268.1">
    <property type="nucleotide sequence ID" value="NZ_JACAQA010000011.1"/>
</dbReference>
<gene>
    <name evidence="3" type="ORF">HX830_16485</name>
</gene>
<dbReference type="InterPro" id="IPR011690">
    <property type="entry name" value="P_starv_induced_PsiF"/>
</dbReference>
<feature type="chain" id="PRO_5030732298" evidence="2">
    <location>
        <begin position="22"/>
        <end position="121"/>
    </location>
</feature>
<comment type="caution">
    <text evidence="3">The sequence shown here is derived from an EMBL/GenBank/DDBJ whole genome shotgun (WGS) entry which is preliminary data.</text>
</comment>